<evidence type="ECO:0000259" key="1">
    <source>
        <dbReference type="Pfam" id="PF14278"/>
    </source>
</evidence>
<protein>
    <recommendedName>
        <fullName evidence="1">Transcriptional regulator TetR C-terminal Firmicutes type domain-containing protein</fullName>
    </recommendedName>
</protein>
<dbReference type="AlphaFoldDB" id="A0A0R2KWX2"/>
<dbReference type="NCBIfam" id="TIGR02366">
    <property type="entry name" value="DHAK_reg"/>
    <property type="match status" value="1"/>
</dbReference>
<comment type="caution">
    <text evidence="2">The sequence shown here is derived from an EMBL/GenBank/DDBJ whole genome shotgun (WGS) entry which is preliminary data.</text>
</comment>
<dbReference type="PATRIC" id="fig|331679.3.peg.248"/>
<organism evidence="2 3">
    <name type="scientific">Pediococcus stilesii</name>
    <dbReference type="NCBI Taxonomy" id="331679"/>
    <lineage>
        <taxon>Bacteria</taxon>
        <taxon>Bacillati</taxon>
        <taxon>Bacillota</taxon>
        <taxon>Bacilli</taxon>
        <taxon>Lactobacillales</taxon>
        <taxon>Lactobacillaceae</taxon>
        <taxon>Pediococcus</taxon>
    </lineage>
</organism>
<reference evidence="2 3" key="1">
    <citation type="journal article" date="2015" name="Genome Announc.">
        <title>Expanding the biotechnology potential of lactobacilli through comparative genomics of 213 strains and associated genera.</title>
        <authorList>
            <person name="Sun Z."/>
            <person name="Harris H.M."/>
            <person name="McCann A."/>
            <person name="Guo C."/>
            <person name="Argimon S."/>
            <person name="Zhang W."/>
            <person name="Yang X."/>
            <person name="Jeffery I.B."/>
            <person name="Cooney J.C."/>
            <person name="Kagawa T.F."/>
            <person name="Liu W."/>
            <person name="Song Y."/>
            <person name="Salvetti E."/>
            <person name="Wrobel A."/>
            <person name="Rasinkangas P."/>
            <person name="Parkhill J."/>
            <person name="Rea M.C."/>
            <person name="O'Sullivan O."/>
            <person name="Ritari J."/>
            <person name="Douillard F.P."/>
            <person name="Paul Ross R."/>
            <person name="Yang R."/>
            <person name="Briner A.E."/>
            <person name="Felis G.E."/>
            <person name="de Vos W.M."/>
            <person name="Barrangou R."/>
            <person name="Klaenhammer T.R."/>
            <person name="Caufield P.W."/>
            <person name="Cui Y."/>
            <person name="Zhang H."/>
            <person name="O'Toole P.W."/>
        </authorList>
    </citation>
    <scope>NUCLEOTIDE SEQUENCE [LARGE SCALE GENOMIC DNA]</scope>
    <source>
        <strain evidence="2 3">DSM 18001</strain>
    </source>
</reference>
<dbReference type="Pfam" id="PF14278">
    <property type="entry name" value="TetR_C_8"/>
    <property type="match status" value="1"/>
</dbReference>
<name>A0A0R2KWX2_9LACO</name>
<dbReference type="Gene3D" id="1.10.357.10">
    <property type="entry name" value="Tetracycline Repressor, domain 2"/>
    <property type="match status" value="1"/>
</dbReference>
<sequence>MVNMSYITKRKIALSVKNLVLETSINKTNVTSVMQSIHMRRQTFYDFFLDKYDAIEWIFNDELREIIEDNLDYAKWTNIIHDLCQYFFDNQKFINAILNANIQENIVEETIKKHTEQLIQVIVLNISKEQNITLDNTEIHFFPEVYSSVILEQLKSWIAINANRSVDAEARLLILVLEDSINGTILRKKGSHDYIFFD</sequence>
<evidence type="ECO:0000313" key="2">
    <source>
        <dbReference type="EMBL" id="KRN93840.1"/>
    </source>
</evidence>
<dbReference type="InterPro" id="IPR009057">
    <property type="entry name" value="Homeodomain-like_sf"/>
</dbReference>
<dbReference type="Proteomes" id="UP000051859">
    <property type="component" value="Unassembled WGS sequence"/>
</dbReference>
<accession>A0A0R2KWX2</accession>
<feature type="domain" description="Transcriptional regulator TetR C-terminal Firmicutes type" evidence="1">
    <location>
        <begin position="75"/>
        <end position="175"/>
    </location>
</feature>
<dbReference type="STRING" id="331679.IV81_GL000243"/>
<dbReference type="InterPro" id="IPR039532">
    <property type="entry name" value="TetR_C_Firmicutes"/>
</dbReference>
<gene>
    <name evidence="2" type="ORF">IV81_GL000243</name>
</gene>
<keyword evidence="3" id="KW-1185">Reference proteome</keyword>
<evidence type="ECO:0000313" key="3">
    <source>
        <dbReference type="Proteomes" id="UP000051859"/>
    </source>
</evidence>
<dbReference type="InterPro" id="IPR012738">
    <property type="entry name" value="Tscrpt_reg_DhaS"/>
</dbReference>
<dbReference type="EMBL" id="JQBX01000010">
    <property type="protein sequence ID" value="KRN93840.1"/>
    <property type="molecule type" value="Genomic_DNA"/>
</dbReference>
<dbReference type="SUPFAM" id="SSF46689">
    <property type="entry name" value="Homeodomain-like"/>
    <property type="match status" value="1"/>
</dbReference>
<proteinExistence type="predicted"/>